<comment type="similarity">
    <text evidence="7">Belongs to the type IV zinc-finger family. Class B subfamily.</text>
</comment>
<dbReference type="PANTHER" id="PTHR46813">
    <property type="entry name" value="GATA TRANSCRIPTION FACTOR 18"/>
    <property type="match status" value="1"/>
</dbReference>
<feature type="domain" description="GATA-type" evidence="10">
    <location>
        <begin position="314"/>
        <end position="348"/>
    </location>
</feature>
<dbReference type="Gene3D" id="3.30.50.10">
    <property type="entry name" value="Erythroid Transcription Factor GATA-1, subunit A"/>
    <property type="match status" value="1"/>
</dbReference>
<evidence type="ECO:0000256" key="7">
    <source>
        <dbReference type="ARBA" id="ARBA00024019"/>
    </source>
</evidence>
<evidence type="ECO:0000259" key="10">
    <source>
        <dbReference type="PROSITE" id="PS50114"/>
    </source>
</evidence>
<evidence type="ECO:0000256" key="4">
    <source>
        <dbReference type="ARBA" id="ARBA00023015"/>
    </source>
</evidence>
<dbReference type="SMART" id="SM00401">
    <property type="entry name" value="ZnF_GATA"/>
    <property type="match status" value="1"/>
</dbReference>
<dbReference type="GO" id="GO:0006355">
    <property type="term" value="P:regulation of DNA-templated transcription"/>
    <property type="evidence" value="ECO:0007669"/>
    <property type="project" value="InterPro"/>
</dbReference>
<dbReference type="SUPFAM" id="SSF57716">
    <property type="entry name" value="Glucocorticoid receptor-like (DNA-binding domain)"/>
    <property type="match status" value="1"/>
</dbReference>
<sequence length="360" mass="36436">MDSQRFHQATGSNGCSHDKNDARNLVDLTLKLGLGNHAGRSHRINLIDLFNTPAPMTTPDLANFNFNAGSNTSANKGINFGPTNGAQEHVVLNHFGKVNNGMARGGGGGSTVAGLNANGIACGGGGSVAGLNANGIACGGGGSVAGLNANGSVAGLNANGIACGGGGSVAGLNANGSLAGLNANGIACGGGGSVAGLNANGSVAGLNANGIACGGGGSVAAGIDFGKMVRGDHSQGGQTYKSVARGKGKQHPSNFSNRLNPFWTPLSTLNTHILSNGSSRDGQIGSSYGSRRRGPRRSRQICYFDPYRRCTNLNCNTRNTPMWRSGPLGPKSLCNACGIKYKKEEDRRKGRGATNKRNNI</sequence>
<keyword evidence="6" id="KW-0804">Transcription</keyword>
<keyword evidence="4" id="KW-0805">Transcription regulation</keyword>
<dbReference type="EMBL" id="JACEGQ020000003">
    <property type="protein sequence ID" value="KAH8512440.1"/>
    <property type="molecule type" value="Genomic_DNA"/>
</dbReference>
<evidence type="ECO:0000256" key="8">
    <source>
        <dbReference type="PROSITE-ProRule" id="PRU00094"/>
    </source>
</evidence>
<evidence type="ECO:0000256" key="2">
    <source>
        <dbReference type="ARBA" id="ARBA00022771"/>
    </source>
</evidence>
<keyword evidence="2 8" id="KW-0863">Zinc-finger</keyword>
<dbReference type="AlphaFoldDB" id="A0A8T2Z555"/>
<dbReference type="CDD" id="cd00202">
    <property type="entry name" value="ZnF_GATA"/>
    <property type="match status" value="1"/>
</dbReference>
<proteinExistence type="inferred from homology"/>
<dbReference type="PROSITE" id="PS50114">
    <property type="entry name" value="GATA_ZN_FINGER_2"/>
    <property type="match status" value="1"/>
</dbReference>
<dbReference type="InterPro" id="IPR013088">
    <property type="entry name" value="Znf_NHR/GATA"/>
</dbReference>
<accession>A0A8T2Z555</accession>
<dbReference type="GO" id="GO:0008270">
    <property type="term" value="F:zinc ion binding"/>
    <property type="evidence" value="ECO:0007669"/>
    <property type="project" value="UniProtKB-KW"/>
</dbReference>
<gene>
    <name evidence="11" type="ORF">H0E87_005905</name>
</gene>
<evidence type="ECO:0000313" key="12">
    <source>
        <dbReference type="Proteomes" id="UP000807159"/>
    </source>
</evidence>
<evidence type="ECO:0000256" key="1">
    <source>
        <dbReference type="ARBA" id="ARBA00022723"/>
    </source>
</evidence>
<feature type="region of interest" description="Disordered" evidence="9">
    <location>
        <begin position="1"/>
        <end position="20"/>
    </location>
</feature>
<name>A0A8T2Z555_POPDE</name>
<keyword evidence="12" id="KW-1185">Reference proteome</keyword>
<evidence type="ECO:0000256" key="9">
    <source>
        <dbReference type="SAM" id="MobiDB-lite"/>
    </source>
</evidence>
<keyword evidence="1" id="KW-0479">Metal-binding</keyword>
<dbReference type="GO" id="GO:0043565">
    <property type="term" value="F:sequence-specific DNA binding"/>
    <property type="evidence" value="ECO:0007669"/>
    <property type="project" value="InterPro"/>
</dbReference>
<evidence type="ECO:0000313" key="11">
    <source>
        <dbReference type="EMBL" id="KAH8512440.1"/>
    </source>
</evidence>
<evidence type="ECO:0000256" key="3">
    <source>
        <dbReference type="ARBA" id="ARBA00022833"/>
    </source>
</evidence>
<feature type="region of interest" description="Disordered" evidence="9">
    <location>
        <begin position="234"/>
        <end position="259"/>
    </location>
</feature>
<dbReference type="Proteomes" id="UP000807159">
    <property type="component" value="Chromosome 3"/>
</dbReference>
<dbReference type="Pfam" id="PF00320">
    <property type="entry name" value="GATA"/>
    <property type="match status" value="1"/>
</dbReference>
<protein>
    <recommendedName>
        <fullName evidence="10">GATA-type domain-containing protein</fullName>
    </recommendedName>
</protein>
<organism evidence="11 12">
    <name type="scientific">Populus deltoides</name>
    <name type="common">Eastern poplar</name>
    <name type="synonym">Eastern cottonwood</name>
    <dbReference type="NCBI Taxonomy" id="3696"/>
    <lineage>
        <taxon>Eukaryota</taxon>
        <taxon>Viridiplantae</taxon>
        <taxon>Streptophyta</taxon>
        <taxon>Embryophyta</taxon>
        <taxon>Tracheophyta</taxon>
        <taxon>Spermatophyta</taxon>
        <taxon>Magnoliopsida</taxon>
        <taxon>eudicotyledons</taxon>
        <taxon>Gunneridae</taxon>
        <taxon>Pentapetalae</taxon>
        <taxon>rosids</taxon>
        <taxon>fabids</taxon>
        <taxon>Malpighiales</taxon>
        <taxon>Salicaceae</taxon>
        <taxon>Saliceae</taxon>
        <taxon>Populus</taxon>
    </lineage>
</organism>
<keyword evidence="3" id="KW-0862">Zinc</keyword>
<reference evidence="11" key="1">
    <citation type="journal article" date="2021" name="J. Hered.">
        <title>Genome Assembly of Salicaceae Populus deltoides (Eastern Cottonwood) I-69 Based on Nanopore Sequencing and Hi-C Technologies.</title>
        <authorList>
            <person name="Bai S."/>
            <person name="Wu H."/>
            <person name="Zhang J."/>
            <person name="Pan Z."/>
            <person name="Zhao W."/>
            <person name="Li Z."/>
            <person name="Tong C."/>
        </authorList>
    </citation>
    <scope>NUCLEOTIDE SEQUENCE</scope>
    <source>
        <tissue evidence="11">Leaf</tissue>
    </source>
</reference>
<keyword evidence="5" id="KW-0238">DNA-binding</keyword>
<dbReference type="InterPro" id="IPR000679">
    <property type="entry name" value="Znf_GATA"/>
</dbReference>
<feature type="compositionally biased region" description="Polar residues" evidence="9">
    <location>
        <begin position="1"/>
        <end position="15"/>
    </location>
</feature>
<evidence type="ECO:0000256" key="6">
    <source>
        <dbReference type="ARBA" id="ARBA00023163"/>
    </source>
</evidence>
<evidence type="ECO:0000256" key="5">
    <source>
        <dbReference type="ARBA" id="ARBA00023125"/>
    </source>
</evidence>
<dbReference type="PANTHER" id="PTHR46813:SF16">
    <property type="entry name" value="GATA TRANSCRIPTION FACTOR 18"/>
    <property type="match status" value="1"/>
</dbReference>
<comment type="caution">
    <text evidence="11">The sequence shown here is derived from an EMBL/GenBank/DDBJ whole genome shotgun (WGS) entry which is preliminary data.</text>
</comment>
<feature type="region of interest" description="Disordered" evidence="9">
    <location>
        <begin position="274"/>
        <end position="295"/>
    </location>
</feature>